<comment type="caution">
    <text evidence="1">The sequence shown here is derived from an EMBL/GenBank/DDBJ whole genome shotgun (WGS) entry which is preliminary data.</text>
</comment>
<keyword evidence="2" id="KW-1185">Reference proteome</keyword>
<protein>
    <submittedName>
        <fullName evidence="1">Uncharacterized protein</fullName>
    </submittedName>
</protein>
<evidence type="ECO:0000313" key="2">
    <source>
        <dbReference type="Proteomes" id="UP000283269"/>
    </source>
</evidence>
<organism evidence="1 2">
    <name type="scientific">Psilocybe cyanescens</name>
    <dbReference type="NCBI Taxonomy" id="93625"/>
    <lineage>
        <taxon>Eukaryota</taxon>
        <taxon>Fungi</taxon>
        <taxon>Dikarya</taxon>
        <taxon>Basidiomycota</taxon>
        <taxon>Agaricomycotina</taxon>
        <taxon>Agaricomycetes</taxon>
        <taxon>Agaricomycetidae</taxon>
        <taxon>Agaricales</taxon>
        <taxon>Agaricineae</taxon>
        <taxon>Strophariaceae</taxon>
        <taxon>Psilocybe</taxon>
    </lineage>
</organism>
<accession>A0A409XNA8</accession>
<name>A0A409XNA8_PSICY</name>
<reference evidence="1 2" key="1">
    <citation type="journal article" date="2018" name="Evol. Lett.">
        <title>Horizontal gene cluster transfer increased hallucinogenic mushroom diversity.</title>
        <authorList>
            <person name="Reynolds H.T."/>
            <person name="Vijayakumar V."/>
            <person name="Gluck-Thaler E."/>
            <person name="Korotkin H.B."/>
            <person name="Matheny P.B."/>
            <person name="Slot J.C."/>
        </authorList>
    </citation>
    <scope>NUCLEOTIDE SEQUENCE [LARGE SCALE GENOMIC DNA]</scope>
    <source>
        <strain evidence="1 2">2631</strain>
    </source>
</reference>
<dbReference type="EMBL" id="NHYD01001075">
    <property type="protein sequence ID" value="PPQ92190.1"/>
    <property type="molecule type" value="Genomic_DNA"/>
</dbReference>
<dbReference type="AlphaFoldDB" id="A0A409XNA8"/>
<dbReference type="InParanoid" id="A0A409XNA8"/>
<dbReference type="OrthoDB" id="2802364at2759"/>
<gene>
    <name evidence="1" type="ORF">CVT25_008964</name>
</gene>
<sequence length="224" mass="24838">MQHPSYLESTPNPINALYRYFNVQFTPTPSSGSALGPTFDMRVLRDAHMPTHVLAATQSDQDIDAAPMMLPIDRTLFERGFRIDLSIPSATPGSTAPIPRSLTVGDAQILVVNLPVVTVRVPHLPSFALLLLFGMGLETNTNLLSWKLLPVNVVEEFPNASAMSLILSRAPQDTFDTVYRHNQGLWKNTLAMGLTNNRIVQVVQTAWNVSAESRRVRLRTNLFS</sequence>
<evidence type="ECO:0000313" key="1">
    <source>
        <dbReference type="EMBL" id="PPQ92190.1"/>
    </source>
</evidence>
<proteinExistence type="predicted"/>
<dbReference type="Proteomes" id="UP000283269">
    <property type="component" value="Unassembled WGS sequence"/>
</dbReference>